<dbReference type="OrthoDB" id="10570137at2759"/>
<dbReference type="Proteomes" id="UP000054776">
    <property type="component" value="Unassembled WGS sequence"/>
</dbReference>
<evidence type="ECO:0000313" key="1">
    <source>
        <dbReference type="EMBL" id="KRY37621.1"/>
    </source>
</evidence>
<gene>
    <name evidence="1" type="ORF">T01_13025</name>
</gene>
<evidence type="ECO:0000313" key="2">
    <source>
        <dbReference type="Proteomes" id="UP000054776"/>
    </source>
</evidence>
<protein>
    <submittedName>
        <fullName evidence="1">Uncharacterized protein</fullName>
    </submittedName>
</protein>
<dbReference type="InParanoid" id="A0A0V1BK91"/>
<reference evidence="1 2" key="1">
    <citation type="submission" date="2015-01" db="EMBL/GenBank/DDBJ databases">
        <title>Evolution of Trichinella species and genotypes.</title>
        <authorList>
            <person name="Korhonen P.K."/>
            <person name="Edoardo P."/>
            <person name="Giuseppe L.R."/>
            <person name="Gasser R.B."/>
        </authorList>
    </citation>
    <scope>NUCLEOTIDE SEQUENCE [LARGE SCALE GENOMIC DNA]</scope>
    <source>
        <strain evidence="1">ISS3</strain>
    </source>
</reference>
<dbReference type="AlphaFoldDB" id="A0A0V1BK91"/>
<name>A0A0V1BK91_TRISP</name>
<dbReference type="EMBL" id="JYDH01000032">
    <property type="protein sequence ID" value="KRY37621.1"/>
    <property type="molecule type" value="Genomic_DNA"/>
</dbReference>
<keyword evidence="2" id="KW-1185">Reference proteome</keyword>
<organism evidence="1 2">
    <name type="scientific">Trichinella spiralis</name>
    <name type="common">Trichina worm</name>
    <dbReference type="NCBI Taxonomy" id="6334"/>
    <lineage>
        <taxon>Eukaryota</taxon>
        <taxon>Metazoa</taxon>
        <taxon>Ecdysozoa</taxon>
        <taxon>Nematoda</taxon>
        <taxon>Enoplea</taxon>
        <taxon>Dorylaimia</taxon>
        <taxon>Trichinellida</taxon>
        <taxon>Trichinellidae</taxon>
        <taxon>Trichinella</taxon>
    </lineage>
</organism>
<proteinExistence type="predicted"/>
<sequence>MSNDIMNLAQLKSGSKRDIEIKPSVSLQNRLKHFNKQLKLIMKEFLKNASNEELHLVPTNSALQRYACKSYTGERMVKFITFNDVNESVGHRIFSLTNVMKRNPMSFSS</sequence>
<accession>A0A0V1BK91</accession>
<comment type="caution">
    <text evidence="1">The sequence shown here is derived from an EMBL/GenBank/DDBJ whole genome shotgun (WGS) entry which is preliminary data.</text>
</comment>